<dbReference type="OrthoDB" id="9795737at2"/>
<dbReference type="Pfam" id="PF08734">
    <property type="entry name" value="GYD"/>
    <property type="match status" value="1"/>
</dbReference>
<feature type="region of interest" description="Disordered" evidence="1">
    <location>
        <begin position="104"/>
        <end position="127"/>
    </location>
</feature>
<dbReference type="RefSeq" id="WP_083992668.1">
    <property type="nucleotide sequence ID" value="NZ_LBIA02000001.1"/>
</dbReference>
<reference evidence="2" key="1">
    <citation type="submission" date="2019-04" db="EMBL/GenBank/DDBJ databases">
        <title>Whole genome sequencing of cave bacteria.</title>
        <authorList>
            <person name="Gan H.M."/>
            <person name="Barton H."/>
            <person name="Savka M.A."/>
        </authorList>
    </citation>
    <scope>NUCLEOTIDE SEQUENCE [LARGE SCALE GENOMIC DNA]</scope>
    <source>
        <strain evidence="2">LC387</strain>
    </source>
</reference>
<organism evidence="2 3">
    <name type="scientific">Afipia massiliensis</name>
    <dbReference type="NCBI Taxonomy" id="211460"/>
    <lineage>
        <taxon>Bacteria</taxon>
        <taxon>Pseudomonadati</taxon>
        <taxon>Pseudomonadota</taxon>
        <taxon>Alphaproteobacteria</taxon>
        <taxon>Hyphomicrobiales</taxon>
        <taxon>Nitrobacteraceae</taxon>
        <taxon>Afipia</taxon>
    </lineage>
</organism>
<evidence type="ECO:0000256" key="1">
    <source>
        <dbReference type="SAM" id="MobiDB-lite"/>
    </source>
</evidence>
<accession>A0A4U6BML6</accession>
<proteinExistence type="predicted"/>
<evidence type="ECO:0000313" key="3">
    <source>
        <dbReference type="Proteomes" id="UP000034832"/>
    </source>
</evidence>
<sequence length="139" mass="15423">MRNAKESPKRADAFKQLAKTFGVAVKDIFWTEGWYDVVTIVEAPDESSAMSLSLSLGALGNVLTESLRAFSAADMTTIVGKMVALEQRRSTFLEQETLRIVSRAQRSRLSPQPSGRGRARVSKLRRPRKGIEVLKNELG</sequence>
<evidence type="ECO:0000313" key="2">
    <source>
        <dbReference type="EMBL" id="TKT70228.1"/>
    </source>
</evidence>
<name>A0A4U6BML6_9BRAD</name>
<dbReference type="InterPro" id="IPR014845">
    <property type="entry name" value="GYD/TTHA1554"/>
</dbReference>
<dbReference type="EMBL" id="LBIA02000001">
    <property type="protein sequence ID" value="TKT70228.1"/>
    <property type="molecule type" value="Genomic_DNA"/>
</dbReference>
<dbReference type="Proteomes" id="UP000034832">
    <property type="component" value="Unassembled WGS sequence"/>
</dbReference>
<gene>
    <name evidence="2" type="ORF">YH63_001655</name>
</gene>
<dbReference type="AlphaFoldDB" id="A0A4U6BML6"/>
<comment type="caution">
    <text evidence="2">The sequence shown here is derived from an EMBL/GenBank/DDBJ whole genome shotgun (WGS) entry which is preliminary data.</text>
</comment>
<protein>
    <submittedName>
        <fullName evidence="2">GYD domain-containing protein</fullName>
    </submittedName>
</protein>
<feature type="compositionally biased region" description="Basic residues" evidence="1">
    <location>
        <begin position="117"/>
        <end position="127"/>
    </location>
</feature>
<keyword evidence="3" id="KW-1185">Reference proteome</keyword>